<dbReference type="AlphaFoldDB" id="A0AAV4IIW1"/>
<evidence type="ECO:0000313" key="3">
    <source>
        <dbReference type="Proteomes" id="UP000762676"/>
    </source>
</evidence>
<dbReference type="Proteomes" id="UP000762676">
    <property type="component" value="Unassembled WGS sequence"/>
</dbReference>
<dbReference type="EMBL" id="BMAT01013261">
    <property type="protein sequence ID" value="GFS08637.1"/>
    <property type="molecule type" value="Genomic_DNA"/>
</dbReference>
<feature type="compositionally biased region" description="Polar residues" evidence="1">
    <location>
        <begin position="80"/>
        <end position="90"/>
    </location>
</feature>
<proteinExistence type="predicted"/>
<accession>A0AAV4IIW1</accession>
<organism evidence="2 3">
    <name type="scientific">Elysia marginata</name>
    <dbReference type="NCBI Taxonomy" id="1093978"/>
    <lineage>
        <taxon>Eukaryota</taxon>
        <taxon>Metazoa</taxon>
        <taxon>Spiralia</taxon>
        <taxon>Lophotrochozoa</taxon>
        <taxon>Mollusca</taxon>
        <taxon>Gastropoda</taxon>
        <taxon>Heterobranchia</taxon>
        <taxon>Euthyneura</taxon>
        <taxon>Panpulmonata</taxon>
        <taxon>Sacoglossa</taxon>
        <taxon>Placobranchoidea</taxon>
        <taxon>Plakobranchidae</taxon>
        <taxon>Elysia</taxon>
    </lineage>
</organism>
<gene>
    <name evidence="2" type="ORF">ElyMa_006600200</name>
</gene>
<evidence type="ECO:0000256" key="1">
    <source>
        <dbReference type="SAM" id="MobiDB-lite"/>
    </source>
</evidence>
<keyword evidence="3" id="KW-1185">Reference proteome</keyword>
<comment type="caution">
    <text evidence="2">The sequence shown here is derived from an EMBL/GenBank/DDBJ whole genome shotgun (WGS) entry which is preliminary data.</text>
</comment>
<name>A0AAV4IIW1_9GAST</name>
<evidence type="ECO:0000313" key="2">
    <source>
        <dbReference type="EMBL" id="GFS08637.1"/>
    </source>
</evidence>
<protein>
    <submittedName>
        <fullName evidence="2">Uncharacterized protein</fullName>
    </submittedName>
</protein>
<feature type="region of interest" description="Disordered" evidence="1">
    <location>
        <begin position="44"/>
        <end position="90"/>
    </location>
</feature>
<reference evidence="2 3" key="1">
    <citation type="journal article" date="2021" name="Elife">
        <title>Chloroplast acquisition without the gene transfer in kleptoplastic sea slugs, Plakobranchus ocellatus.</title>
        <authorList>
            <person name="Maeda T."/>
            <person name="Takahashi S."/>
            <person name="Yoshida T."/>
            <person name="Shimamura S."/>
            <person name="Takaki Y."/>
            <person name="Nagai Y."/>
            <person name="Toyoda A."/>
            <person name="Suzuki Y."/>
            <person name="Arimoto A."/>
            <person name="Ishii H."/>
            <person name="Satoh N."/>
            <person name="Nishiyama T."/>
            <person name="Hasebe M."/>
            <person name="Maruyama T."/>
            <person name="Minagawa J."/>
            <person name="Obokata J."/>
            <person name="Shigenobu S."/>
        </authorList>
    </citation>
    <scope>NUCLEOTIDE SEQUENCE [LARGE SCALE GENOMIC DNA]</scope>
</reference>
<sequence>MNVYSVKVGRQDYGYIYEHLYTFSWYKTKAQRVTREYQDDKITTRTLRQVTPGRRKDTEPQQPGSVRKMSGCQEGGYLTTAASTAGRQQT</sequence>